<evidence type="ECO:0000256" key="2">
    <source>
        <dbReference type="ARBA" id="ARBA00023002"/>
    </source>
</evidence>
<dbReference type="Gene3D" id="3.40.50.720">
    <property type="entry name" value="NAD(P)-binding Rossmann-like Domain"/>
    <property type="match status" value="1"/>
</dbReference>
<reference evidence="3 4" key="1">
    <citation type="submission" date="2013-03" db="EMBL/GenBank/DDBJ databases">
        <title>The Genome Sequence of Exophiala aquamarina CBS 119918.</title>
        <authorList>
            <consortium name="The Broad Institute Genomics Platform"/>
            <person name="Cuomo C."/>
            <person name="de Hoog S."/>
            <person name="Gorbushina A."/>
            <person name="Walker B."/>
            <person name="Young S.K."/>
            <person name="Zeng Q."/>
            <person name="Gargeya S."/>
            <person name="Fitzgerald M."/>
            <person name="Haas B."/>
            <person name="Abouelleil A."/>
            <person name="Allen A.W."/>
            <person name="Alvarado L."/>
            <person name="Arachchi H.M."/>
            <person name="Berlin A.M."/>
            <person name="Chapman S.B."/>
            <person name="Gainer-Dewar J."/>
            <person name="Goldberg J."/>
            <person name="Griggs A."/>
            <person name="Gujja S."/>
            <person name="Hansen M."/>
            <person name="Howarth C."/>
            <person name="Imamovic A."/>
            <person name="Ireland A."/>
            <person name="Larimer J."/>
            <person name="McCowan C."/>
            <person name="Murphy C."/>
            <person name="Pearson M."/>
            <person name="Poon T.W."/>
            <person name="Priest M."/>
            <person name="Roberts A."/>
            <person name="Saif S."/>
            <person name="Shea T."/>
            <person name="Sisk P."/>
            <person name="Sykes S."/>
            <person name="Wortman J."/>
            <person name="Nusbaum C."/>
            <person name="Birren B."/>
        </authorList>
    </citation>
    <scope>NUCLEOTIDE SEQUENCE [LARGE SCALE GENOMIC DNA]</scope>
    <source>
        <strain evidence="3 4">CBS 119918</strain>
    </source>
</reference>
<dbReference type="GO" id="GO:0016491">
    <property type="term" value="F:oxidoreductase activity"/>
    <property type="evidence" value="ECO:0007669"/>
    <property type="project" value="UniProtKB-KW"/>
</dbReference>
<dbReference type="VEuPathDB" id="FungiDB:A1O9_04181"/>
<dbReference type="InterPro" id="IPR002347">
    <property type="entry name" value="SDR_fam"/>
</dbReference>
<protein>
    <recommendedName>
        <fullName evidence="5">NAD(P)-binding protein</fullName>
    </recommendedName>
</protein>
<keyword evidence="1" id="KW-0521">NADP</keyword>
<gene>
    <name evidence="3" type="ORF">A1O9_04181</name>
</gene>
<name>A0A072PHY1_9EURO</name>
<dbReference type="PIRSF" id="PIRSF000126">
    <property type="entry name" value="11-beta-HSD1"/>
    <property type="match status" value="1"/>
</dbReference>
<dbReference type="Proteomes" id="UP000027920">
    <property type="component" value="Unassembled WGS sequence"/>
</dbReference>
<dbReference type="PANTHER" id="PTHR43086:SF2">
    <property type="entry name" value="HYDROXYSTEROID DEHYDROGENASE-LIKE PROTEIN 1"/>
    <property type="match status" value="1"/>
</dbReference>
<dbReference type="PANTHER" id="PTHR43086">
    <property type="entry name" value="VERY-LONG-CHAIN 3-OXOOACYL-COA REDUCTASE"/>
    <property type="match status" value="1"/>
</dbReference>
<dbReference type="Pfam" id="PF00106">
    <property type="entry name" value="adh_short"/>
    <property type="match status" value="1"/>
</dbReference>
<proteinExistence type="predicted"/>
<dbReference type="AlphaFoldDB" id="A0A072PHY1"/>
<dbReference type="InterPro" id="IPR036291">
    <property type="entry name" value="NAD(P)-bd_dom_sf"/>
</dbReference>
<accession>A0A072PHY1</accession>
<dbReference type="STRING" id="1182545.A0A072PHY1"/>
<dbReference type="GO" id="GO:0005783">
    <property type="term" value="C:endoplasmic reticulum"/>
    <property type="evidence" value="ECO:0007669"/>
    <property type="project" value="TreeGrafter"/>
</dbReference>
<keyword evidence="4" id="KW-1185">Reference proteome</keyword>
<evidence type="ECO:0000256" key="1">
    <source>
        <dbReference type="ARBA" id="ARBA00022857"/>
    </source>
</evidence>
<evidence type="ECO:0008006" key="5">
    <source>
        <dbReference type="Google" id="ProtNLM"/>
    </source>
</evidence>
<dbReference type="SUPFAM" id="SSF51735">
    <property type="entry name" value="NAD(P)-binding Rossmann-fold domains"/>
    <property type="match status" value="1"/>
</dbReference>
<dbReference type="GO" id="GO:0030497">
    <property type="term" value="P:fatty acid elongation"/>
    <property type="evidence" value="ECO:0007669"/>
    <property type="project" value="TreeGrafter"/>
</dbReference>
<dbReference type="GeneID" id="25279114"/>
<organism evidence="3 4">
    <name type="scientific">Exophiala aquamarina CBS 119918</name>
    <dbReference type="NCBI Taxonomy" id="1182545"/>
    <lineage>
        <taxon>Eukaryota</taxon>
        <taxon>Fungi</taxon>
        <taxon>Dikarya</taxon>
        <taxon>Ascomycota</taxon>
        <taxon>Pezizomycotina</taxon>
        <taxon>Eurotiomycetes</taxon>
        <taxon>Chaetothyriomycetidae</taxon>
        <taxon>Chaetothyriales</taxon>
        <taxon>Herpotrichiellaceae</taxon>
        <taxon>Exophiala</taxon>
    </lineage>
</organism>
<dbReference type="EMBL" id="AMGV01000003">
    <property type="protein sequence ID" value="KEF59337.1"/>
    <property type="molecule type" value="Genomic_DNA"/>
</dbReference>
<comment type="caution">
    <text evidence="3">The sequence shown here is derived from an EMBL/GenBank/DDBJ whole genome shotgun (WGS) entry which is preliminary data.</text>
</comment>
<evidence type="ECO:0000313" key="3">
    <source>
        <dbReference type="EMBL" id="KEF59337.1"/>
    </source>
</evidence>
<sequence>MAQWSTSLFEVLRSLAIFATTATSIWLVNFIRLHVLHTSTLGRYLHNGKHGIDSKDNTGSWACVTGASDGIGYCFAEELASRGFNVVLHGRNKDKLQKLRDTLQAQYPSRSFHLLIIDASDRDSWNAPMTDFVSEFEESNARLTVLVNNVGGVAGPFYMFEPMGERPAKSVIAHIDINATFPAVFTHALLPLLSKNQPALILNLCSFASVFPPPYLALYSGSKAFNQAWSEGLAREMEAEGLDIEVMAIMLARVRSAINRGREFDNITVPTSQVFARAALNKVGCGRLVVVPYWAHELLIAAVKVLPGWLTSKMIAAGIPEEIAWERRNENGKK</sequence>
<dbReference type="HOGENOM" id="CLU_010194_38_2_1"/>
<evidence type="ECO:0000313" key="4">
    <source>
        <dbReference type="Proteomes" id="UP000027920"/>
    </source>
</evidence>
<dbReference type="RefSeq" id="XP_013261927.1">
    <property type="nucleotide sequence ID" value="XM_013406473.1"/>
</dbReference>
<dbReference type="OrthoDB" id="47007at2759"/>
<keyword evidence="2" id="KW-0560">Oxidoreductase</keyword>
<dbReference type="PRINTS" id="PR00081">
    <property type="entry name" value="GDHRDH"/>
</dbReference>